<evidence type="ECO:0000313" key="3">
    <source>
        <dbReference type="Proteomes" id="UP001212602"/>
    </source>
</evidence>
<dbReference type="RefSeq" id="WP_271429822.1">
    <property type="nucleotide sequence ID" value="NZ_JAQIPB010000010.1"/>
</dbReference>
<keyword evidence="3" id="KW-1185">Reference proteome</keyword>
<protein>
    <submittedName>
        <fullName evidence="2">Uncharacterized protein</fullName>
    </submittedName>
</protein>
<feature type="signal peptide" evidence="1">
    <location>
        <begin position="1"/>
        <end position="20"/>
    </location>
</feature>
<name>A0AAE3NAA0_9BURK</name>
<accession>A0AAE3NAA0</accession>
<organism evidence="2 3">
    <name type="scientific">Xenophilus arseniciresistens</name>
    <dbReference type="NCBI Taxonomy" id="1283306"/>
    <lineage>
        <taxon>Bacteria</taxon>
        <taxon>Pseudomonadati</taxon>
        <taxon>Pseudomonadota</taxon>
        <taxon>Betaproteobacteria</taxon>
        <taxon>Burkholderiales</taxon>
        <taxon>Comamonadaceae</taxon>
        <taxon>Xenophilus</taxon>
    </lineage>
</organism>
<proteinExistence type="predicted"/>
<sequence>MRIQLIALLVSLPLAVLAHGDWPPRHGGTMNVGGETSFEMVRHRNGMTFHMSDHGEDLPTAGSKAVLTVGQAGEQRRYEGQARGSNELHFPGARVARGEAAVVKATLGNGAIVVGRFPAQQAAASARP</sequence>
<reference evidence="2" key="1">
    <citation type="submission" date="2023-01" db="EMBL/GenBank/DDBJ databases">
        <title>Xenophilus mangrovi sp. nov., isolated from soil of Mangrove nature reserve.</title>
        <authorList>
            <person name="Xu S."/>
            <person name="Liu Z."/>
            <person name="Xu Y."/>
        </authorList>
    </citation>
    <scope>NUCLEOTIDE SEQUENCE</scope>
    <source>
        <strain evidence="2">YW8</strain>
    </source>
</reference>
<feature type="chain" id="PRO_5042197314" evidence="1">
    <location>
        <begin position="21"/>
        <end position="128"/>
    </location>
</feature>
<evidence type="ECO:0000313" key="2">
    <source>
        <dbReference type="EMBL" id="MDA7418615.1"/>
    </source>
</evidence>
<dbReference type="AlphaFoldDB" id="A0AAE3NAA0"/>
<keyword evidence="1" id="KW-0732">Signal</keyword>
<comment type="caution">
    <text evidence="2">The sequence shown here is derived from an EMBL/GenBank/DDBJ whole genome shotgun (WGS) entry which is preliminary data.</text>
</comment>
<dbReference type="Proteomes" id="UP001212602">
    <property type="component" value="Unassembled WGS sequence"/>
</dbReference>
<evidence type="ECO:0000256" key="1">
    <source>
        <dbReference type="SAM" id="SignalP"/>
    </source>
</evidence>
<gene>
    <name evidence="2" type="ORF">PGB34_19770</name>
</gene>
<dbReference type="EMBL" id="JAQIPB010000010">
    <property type="protein sequence ID" value="MDA7418615.1"/>
    <property type="molecule type" value="Genomic_DNA"/>
</dbReference>